<dbReference type="PANTHER" id="PTHR10948:SF23">
    <property type="entry name" value="TRANSPOSASE INSI FOR INSERTION SEQUENCE ELEMENT IS30A-RELATED"/>
    <property type="match status" value="1"/>
</dbReference>
<dbReference type="Gene3D" id="1.10.10.60">
    <property type="entry name" value="Homeodomain-like"/>
    <property type="match status" value="1"/>
</dbReference>
<reference evidence="3 4" key="1">
    <citation type="submission" date="2021-12" db="EMBL/GenBank/DDBJ databases">
        <title>Genome sequencing of bacteria with rrn-lacking chromosome and rrn-plasmid.</title>
        <authorList>
            <person name="Anda M."/>
            <person name="Iwasaki W."/>
        </authorList>
    </citation>
    <scope>NUCLEOTIDE SEQUENCE [LARGE SCALE GENOMIC DNA]</scope>
    <source>
        <strain evidence="3 4">NBRC 15940</strain>
    </source>
</reference>
<dbReference type="InterPro" id="IPR025246">
    <property type="entry name" value="IS30-like_HTH"/>
</dbReference>
<feature type="domain" description="Transposase IS30-like HTH" evidence="2">
    <location>
        <begin position="2"/>
        <end position="42"/>
    </location>
</feature>
<dbReference type="GO" id="GO:0005829">
    <property type="term" value="C:cytosol"/>
    <property type="evidence" value="ECO:0007669"/>
    <property type="project" value="TreeGrafter"/>
</dbReference>
<proteinExistence type="predicted"/>
<dbReference type="AlphaFoldDB" id="A0AAN4W396"/>
<gene>
    <name evidence="3" type="ORF">PEDI_44530</name>
</gene>
<evidence type="ECO:0000313" key="3">
    <source>
        <dbReference type="EMBL" id="GJM63901.1"/>
    </source>
</evidence>
<keyword evidence="4" id="KW-1185">Reference proteome</keyword>
<organism evidence="3 4">
    <name type="scientific">Persicobacter diffluens</name>
    <dbReference type="NCBI Taxonomy" id="981"/>
    <lineage>
        <taxon>Bacteria</taxon>
        <taxon>Pseudomonadati</taxon>
        <taxon>Bacteroidota</taxon>
        <taxon>Cytophagia</taxon>
        <taxon>Cytophagales</taxon>
        <taxon>Persicobacteraceae</taxon>
        <taxon>Persicobacter</taxon>
    </lineage>
</organism>
<dbReference type="RefSeq" id="WP_338238998.1">
    <property type="nucleotide sequence ID" value="NZ_BQKE01000003.1"/>
</dbReference>
<accession>A0AAN4W396</accession>
<dbReference type="Pfam" id="PF13936">
    <property type="entry name" value="HTH_38"/>
    <property type="match status" value="1"/>
</dbReference>
<dbReference type="EMBL" id="BQKE01000003">
    <property type="protein sequence ID" value="GJM63901.1"/>
    <property type="molecule type" value="Genomic_DNA"/>
</dbReference>
<dbReference type="GO" id="GO:0004803">
    <property type="term" value="F:transposase activity"/>
    <property type="evidence" value="ECO:0007669"/>
    <property type="project" value="TreeGrafter"/>
</dbReference>
<dbReference type="InterPro" id="IPR051917">
    <property type="entry name" value="Transposase-Integrase"/>
</dbReference>
<evidence type="ECO:0000256" key="1">
    <source>
        <dbReference type="SAM" id="Coils"/>
    </source>
</evidence>
<evidence type="ECO:0000313" key="4">
    <source>
        <dbReference type="Proteomes" id="UP001310022"/>
    </source>
</evidence>
<keyword evidence="1" id="KW-0175">Coiled coil</keyword>
<feature type="coiled-coil region" evidence="1">
    <location>
        <begin position="147"/>
        <end position="191"/>
    </location>
</feature>
<name>A0AAN4W396_9BACT</name>
<comment type="caution">
    <text evidence="3">The sequence shown here is derived from an EMBL/GenBank/DDBJ whole genome shotgun (WGS) entry which is preliminary data.</text>
</comment>
<protein>
    <recommendedName>
        <fullName evidence="2">Transposase IS30-like HTH domain-containing protein</fullName>
    </recommendedName>
</protein>
<dbReference type="GO" id="GO:0032196">
    <property type="term" value="P:transposition"/>
    <property type="evidence" value="ECO:0007669"/>
    <property type="project" value="TreeGrafter"/>
</dbReference>
<evidence type="ECO:0000259" key="2">
    <source>
        <dbReference type="Pfam" id="PF13936"/>
    </source>
</evidence>
<sequence length="203" mass="24468">MYLTYQERCKLAAWHHLGMSNATIARMLKRHPATIGRELKRNRVFGTYQARLAQRRYECRKIFVGTKSFMWCGFFRNTPYQMDAFQRRITQWFSDAFDDYARLRMDNWGKVNFNLIWRHQVRMMKIKGPLWYGQMARWIHNIWDLEEEAIRRRKQEEEQELAGYESLSKMIDETKQGIRELIEQIDKALSSSKTTEDSPLRAA</sequence>
<dbReference type="Proteomes" id="UP001310022">
    <property type="component" value="Unassembled WGS sequence"/>
</dbReference>
<dbReference type="PANTHER" id="PTHR10948">
    <property type="entry name" value="TRANSPOSASE"/>
    <property type="match status" value="1"/>
</dbReference>